<feature type="region of interest" description="Disordered" evidence="5">
    <location>
        <begin position="249"/>
        <end position="283"/>
    </location>
</feature>
<dbReference type="PANTHER" id="PTHR10015:SF206">
    <property type="entry name" value="HSF-TYPE DNA-BINDING DOMAIN-CONTAINING PROTEIN"/>
    <property type="match status" value="1"/>
</dbReference>
<accession>A0A9N8HXI1</accession>
<dbReference type="SMART" id="SM00415">
    <property type="entry name" value="HSF"/>
    <property type="match status" value="1"/>
</dbReference>
<dbReference type="InterPro" id="IPR036388">
    <property type="entry name" value="WH-like_DNA-bd_sf"/>
</dbReference>
<feature type="compositionally biased region" description="Pro residues" evidence="5">
    <location>
        <begin position="258"/>
        <end position="274"/>
    </location>
</feature>
<keyword evidence="2" id="KW-0238">DNA-binding</keyword>
<comment type="similarity">
    <text evidence="4">Belongs to the HSF family.</text>
</comment>
<dbReference type="GO" id="GO:0005634">
    <property type="term" value="C:nucleus"/>
    <property type="evidence" value="ECO:0007669"/>
    <property type="project" value="UniProtKB-SubCell"/>
</dbReference>
<dbReference type="GO" id="GO:0043565">
    <property type="term" value="F:sequence-specific DNA binding"/>
    <property type="evidence" value="ECO:0007669"/>
    <property type="project" value="InterPro"/>
</dbReference>
<feature type="domain" description="HSF-type DNA-binding" evidence="6">
    <location>
        <begin position="82"/>
        <end position="177"/>
    </location>
</feature>
<sequence>MMNSYEAQQPLLHTHDAAAGVPQKETDILAILADVALPAMAGREQQAKTAAGSLQPYPFFHYKDHSRDVDPDPLYTLVPPGRVPNFPAKIHAILSRPDLQDVITWLPHGRSWQVLKPREFETKVLPQYFDHSRYSSFVRQTNGWGFRRITQGKGQNSYYHPLFLRGLAHLSKGMKRQCGKGQKKKVPLDADQEPDLFKISELFPVPEKADHESIMLSRAMQGNPSARMPFYGGSHALQQPAAVVFSQPQVTLSRSPEPLSPPATPPQQGVPPAPLTSFTGAASPPTTSIAVAVPPHHANSPVATAIHFTNEPHKTNEHVQKPAVVKAADATPQPMTVMMPFPFMNSGMPMFFPQMMYPPTMMVPGQQTSSGSSATPDASGSSHFAAGFAAAAAMSQQHFTRMFQQNTMAAANNA</sequence>
<keyword evidence="3" id="KW-0539">Nucleus</keyword>
<dbReference type="PRINTS" id="PR00056">
    <property type="entry name" value="HSFDOMAIN"/>
</dbReference>
<reference evidence="7" key="1">
    <citation type="submission" date="2020-06" db="EMBL/GenBank/DDBJ databases">
        <authorList>
            <consortium name="Plant Systems Biology data submission"/>
        </authorList>
    </citation>
    <scope>NUCLEOTIDE SEQUENCE</scope>
    <source>
        <strain evidence="7">D6</strain>
    </source>
</reference>
<dbReference type="SUPFAM" id="SSF46785">
    <property type="entry name" value="Winged helix' DNA-binding domain"/>
    <property type="match status" value="1"/>
</dbReference>
<evidence type="ECO:0000313" key="7">
    <source>
        <dbReference type="EMBL" id="CAB9526333.1"/>
    </source>
</evidence>
<dbReference type="InterPro" id="IPR000232">
    <property type="entry name" value="HSF_DNA-bd"/>
</dbReference>
<evidence type="ECO:0000313" key="8">
    <source>
        <dbReference type="Proteomes" id="UP001153069"/>
    </source>
</evidence>
<proteinExistence type="inferred from homology"/>
<keyword evidence="8" id="KW-1185">Reference proteome</keyword>
<name>A0A9N8HXI1_9STRA</name>
<evidence type="ECO:0000259" key="6">
    <source>
        <dbReference type="SMART" id="SM00415"/>
    </source>
</evidence>
<dbReference type="Pfam" id="PF00447">
    <property type="entry name" value="HSF_DNA-bind"/>
    <property type="match status" value="1"/>
</dbReference>
<dbReference type="Gene3D" id="1.10.10.10">
    <property type="entry name" value="Winged helix-like DNA-binding domain superfamily/Winged helix DNA-binding domain"/>
    <property type="match status" value="1"/>
</dbReference>
<dbReference type="EMBL" id="CAICTM010001809">
    <property type="protein sequence ID" value="CAB9526333.1"/>
    <property type="molecule type" value="Genomic_DNA"/>
</dbReference>
<organism evidence="7 8">
    <name type="scientific">Seminavis robusta</name>
    <dbReference type="NCBI Taxonomy" id="568900"/>
    <lineage>
        <taxon>Eukaryota</taxon>
        <taxon>Sar</taxon>
        <taxon>Stramenopiles</taxon>
        <taxon>Ochrophyta</taxon>
        <taxon>Bacillariophyta</taxon>
        <taxon>Bacillariophyceae</taxon>
        <taxon>Bacillariophycidae</taxon>
        <taxon>Naviculales</taxon>
        <taxon>Naviculaceae</taxon>
        <taxon>Seminavis</taxon>
    </lineage>
</organism>
<dbReference type="AlphaFoldDB" id="A0A9N8HXI1"/>
<dbReference type="InterPro" id="IPR036390">
    <property type="entry name" value="WH_DNA-bd_sf"/>
</dbReference>
<gene>
    <name evidence="7" type="ORF">SEMRO_1811_G299210.1</name>
</gene>
<evidence type="ECO:0000256" key="2">
    <source>
        <dbReference type="ARBA" id="ARBA00023125"/>
    </source>
</evidence>
<dbReference type="PANTHER" id="PTHR10015">
    <property type="entry name" value="HEAT SHOCK TRANSCRIPTION FACTOR"/>
    <property type="match status" value="1"/>
</dbReference>
<dbReference type="OrthoDB" id="46283at2759"/>
<comment type="caution">
    <text evidence="7">The sequence shown here is derived from an EMBL/GenBank/DDBJ whole genome shotgun (WGS) entry which is preliminary data.</text>
</comment>
<dbReference type="Proteomes" id="UP001153069">
    <property type="component" value="Unassembled WGS sequence"/>
</dbReference>
<evidence type="ECO:0000256" key="3">
    <source>
        <dbReference type="ARBA" id="ARBA00023242"/>
    </source>
</evidence>
<evidence type="ECO:0000256" key="5">
    <source>
        <dbReference type="SAM" id="MobiDB-lite"/>
    </source>
</evidence>
<dbReference type="FunFam" id="1.10.10.10:FF:000479">
    <property type="entry name" value="Predicted protein"/>
    <property type="match status" value="1"/>
</dbReference>
<protein>
    <submittedName>
        <fullName evidence="7">Shock factor protein</fullName>
    </submittedName>
</protein>
<evidence type="ECO:0000256" key="4">
    <source>
        <dbReference type="RuleBase" id="RU004020"/>
    </source>
</evidence>
<evidence type="ECO:0000256" key="1">
    <source>
        <dbReference type="ARBA" id="ARBA00004123"/>
    </source>
</evidence>
<dbReference type="GO" id="GO:0003700">
    <property type="term" value="F:DNA-binding transcription factor activity"/>
    <property type="evidence" value="ECO:0007669"/>
    <property type="project" value="InterPro"/>
</dbReference>
<comment type="subcellular location">
    <subcellularLocation>
        <location evidence="1">Nucleus</location>
    </subcellularLocation>
</comment>